<evidence type="ECO:0000313" key="1">
    <source>
        <dbReference type="EMBL" id="MDO8167872.1"/>
    </source>
</evidence>
<dbReference type="Proteomes" id="UP001172036">
    <property type="component" value="Unassembled WGS sequence"/>
</dbReference>
<sequence length="261" mass="31984">MNPNAIMKSFLFICLAVISIFLLQSYYEIITSYSSKKQFTEIRNKFNCKGQLLSSLNDNENPKNIYTSSIFKFKPVARLDDEGKIEVMYDYNQQALLQRKIYKQDNQIYYYEYNAQNQIIKKIKTKNEFFLSEANRQNFYLYEYNDKDQLITIKNNQNQIQFEYQYDRKGQLIRKIKHNLHGKPDFYKSVYIYKYNDKGQRIEKLYDSIIRFKKKLFFKYSTYKKINQLIYTYKYNNENQRIKKITKNGNEYTYKYYEFES</sequence>
<evidence type="ECO:0008006" key="3">
    <source>
        <dbReference type="Google" id="ProtNLM"/>
    </source>
</evidence>
<comment type="caution">
    <text evidence="1">The sequence shown here is derived from an EMBL/GenBank/DDBJ whole genome shotgun (WGS) entry which is preliminary data.</text>
</comment>
<dbReference type="EMBL" id="JAOSID010000001">
    <property type="protein sequence ID" value="MDO8167872.1"/>
    <property type="molecule type" value="Genomic_DNA"/>
</dbReference>
<dbReference type="RefSeq" id="WP_304515075.1">
    <property type="nucleotide sequence ID" value="NZ_JAOSID010000001.1"/>
</dbReference>
<gene>
    <name evidence="1" type="ORF">OC680_00025</name>
</gene>
<organism evidence="1 2">
    <name type="scientific">Candidatus Phytoplasma melaleucae</name>
    <dbReference type="NCBI Taxonomy" id="2982630"/>
    <lineage>
        <taxon>Bacteria</taxon>
        <taxon>Bacillati</taxon>
        <taxon>Mycoplasmatota</taxon>
        <taxon>Mollicutes</taxon>
        <taxon>Acholeplasmatales</taxon>
        <taxon>Acholeplasmataceae</taxon>
        <taxon>Candidatus Phytoplasma</taxon>
    </lineage>
</organism>
<reference evidence="1 2" key="1">
    <citation type="journal article" date="2023" name="Int. J. Syst. Evol. Microbiol.">
        <title>The observation of taxonomic boundaries for the 16SrII and 16SrXXV phytoplasmas using genome-based delimitation.</title>
        <authorList>
            <person name="Rodrigues Jardim B."/>
            <person name="Tran-Nguyen L.T.T."/>
            <person name="Gambley C."/>
            <person name="Al-Sadi A.M."/>
            <person name="Al-Subhi A.M."/>
            <person name="Foissac X."/>
            <person name="Salar P."/>
            <person name="Cai H."/>
            <person name="Yang J.Y."/>
            <person name="Davis R."/>
            <person name="Jones L."/>
            <person name="Rodoni B."/>
            <person name="Constable F.E."/>
        </authorList>
    </citation>
    <scope>NUCLEOTIDE SEQUENCE [LARGE SCALE GENOMIC DNA]</scope>
    <source>
        <strain evidence="1">BAWM-155c</strain>
    </source>
</reference>
<accession>A0ABT9DDV8</accession>
<keyword evidence="2" id="KW-1185">Reference proteome</keyword>
<proteinExistence type="predicted"/>
<name>A0ABT9DDV8_9MOLU</name>
<protein>
    <recommendedName>
        <fullName evidence="3">DUF2963 domain-containing protein</fullName>
    </recommendedName>
</protein>
<dbReference type="Gene3D" id="2.180.10.10">
    <property type="entry name" value="RHS repeat-associated core"/>
    <property type="match status" value="1"/>
</dbReference>
<evidence type="ECO:0000313" key="2">
    <source>
        <dbReference type="Proteomes" id="UP001172036"/>
    </source>
</evidence>